<sequence>MYVVQCIEDKRFCLVHDKHVICDHKTVQVGDIVAFYYNDIKYNGEVYNIGDDENEMYDHYRSHSFVQQAIKVEATNPSKKRRPPQKGHNRGGKKTKKSHNPKKTQLQILRKQEEAVAEAEKSINKMMATLTTSRSSTPQIDISEDCNDDIFSQFSHELSPLEQTKISEIDANNLSNCIKTTTAQDIAGDIEYAKDESTGDSKKLQGRYCLRQRHPKKAADSARQINIAENPNRSFDSNPSISGNSDSDSGDEDFGNRLIVKMSLPSGPRRPSEDQLFGKNYPHAKMEHIADNIWCKAEILDAAEYHSPSPRICAKRMMTGTFREYAVYHGVWSKTRRSAPPKTNANPAIKPHREVLHGRAVNAIIGIFLDLIVGMQQFCRDVRKAKDKAAKLGVEYVYGYDV</sequence>
<dbReference type="Proteomes" id="UP001239111">
    <property type="component" value="Chromosome 3"/>
</dbReference>
<gene>
    <name evidence="1" type="ORF">QAD02_000184</name>
</gene>
<protein>
    <submittedName>
        <fullName evidence="1">Uncharacterized protein</fullName>
    </submittedName>
</protein>
<comment type="caution">
    <text evidence="1">The sequence shown here is derived from an EMBL/GenBank/DDBJ whole genome shotgun (WGS) entry which is preliminary data.</text>
</comment>
<dbReference type="EMBL" id="CM056743">
    <property type="protein sequence ID" value="KAJ8668925.1"/>
    <property type="molecule type" value="Genomic_DNA"/>
</dbReference>
<organism evidence="1 2">
    <name type="scientific">Eretmocerus hayati</name>
    <dbReference type="NCBI Taxonomy" id="131215"/>
    <lineage>
        <taxon>Eukaryota</taxon>
        <taxon>Metazoa</taxon>
        <taxon>Ecdysozoa</taxon>
        <taxon>Arthropoda</taxon>
        <taxon>Hexapoda</taxon>
        <taxon>Insecta</taxon>
        <taxon>Pterygota</taxon>
        <taxon>Neoptera</taxon>
        <taxon>Endopterygota</taxon>
        <taxon>Hymenoptera</taxon>
        <taxon>Apocrita</taxon>
        <taxon>Proctotrupomorpha</taxon>
        <taxon>Chalcidoidea</taxon>
        <taxon>Aphelinidae</taxon>
        <taxon>Aphelininae</taxon>
        <taxon>Eretmocerus</taxon>
    </lineage>
</organism>
<reference evidence="1" key="1">
    <citation type="submission" date="2023-04" db="EMBL/GenBank/DDBJ databases">
        <title>A chromosome-level genome assembly of the parasitoid wasp Eretmocerus hayati.</title>
        <authorList>
            <person name="Zhong Y."/>
            <person name="Liu S."/>
            <person name="Liu Y."/>
        </authorList>
    </citation>
    <scope>NUCLEOTIDE SEQUENCE</scope>
    <source>
        <strain evidence="1">ZJU_SS_LIU_2023</strain>
    </source>
</reference>
<accession>A0ACC2NH71</accession>
<proteinExistence type="predicted"/>
<evidence type="ECO:0000313" key="1">
    <source>
        <dbReference type="EMBL" id="KAJ8668925.1"/>
    </source>
</evidence>
<evidence type="ECO:0000313" key="2">
    <source>
        <dbReference type="Proteomes" id="UP001239111"/>
    </source>
</evidence>
<keyword evidence="2" id="KW-1185">Reference proteome</keyword>
<name>A0ACC2NH71_9HYME</name>